<name>A0AAV0UCN6_HYABA</name>
<feature type="compositionally biased region" description="Basic and acidic residues" evidence="1">
    <location>
        <begin position="165"/>
        <end position="176"/>
    </location>
</feature>
<evidence type="ECO:0000256" key="1">
    <source>
        <dbReference type="SAM" id="MobiDB-lite"/>
    </source>
</evidence>
<organism evidence="2 3">
    <name type="scientific">Hyaloperonospora brassicae</name>
    <name type="common">Brassica downy mildew</name>
    <name type="synonym">Peronospora brassicae</name>
    <dbReference type="NCBI Taxonomy" id="162125"/>
    <lineage>
        <taxon>Eukaryota</taxon>
        <taxon>Sar</taxon>
        <taxon>Stramenopiles</taxon>
        <taxon>Oomycota</taxon>
        <taxon>Peronosporomycetes</taxon>
        <taxon>Peronosporales</taxon>
        <taxon>Peronosporaceae</taxon>
        <taxon>Hyaloperonospora</taxon>
    </lineage>
</organism>
<proteinExistence type="predicted"/>
<evidence type="ECO:0000313" key="2">
    <source>
        <dbReference type="EMBL" id="CAI5733429.1"/>
    </source>
</evidence>
<keyword evidence="3" id="KW-1185">Reference proteome</keyword>
<sequence length="355" mass="40295">MLFETLSPLIGISDPGDNLTPPIGTTDRQITPSVTMDLILTPINDSPKNEHTGSSRYASTGSRDDSKYSIEIQRMCIGPRAADLLRKKFERNEAEAQEGKPQATLFMNMVESDQVNSYFRAAMKKYELEEARMNGGRSAVHPPESEIDLPDVDMELVGSRRSRSHDHDRARRDQGNKRLPQVSTAGHRMNEEQARNWISKVKSAFLRDRVPDADKCRVFRDLLTGPARDWYNRLSRSTRTPWKARLEGSMAKYGGKGGIYVGRLDYQARKRSNEIPLDYLYHLNVAAIRAKFLIRDGSPATSKEHVNHYIGTLDDRDLARMLTMFRLVDADDLEEMLQECESMEVREAHASMGSS</sequence>
<dbReference type="AlphaFoldDB" id="A0AAV0UCN6"/>
<accession>A0AAV0UCN6</accession>
<reference evidence="2" key="1">
    <citation type="submission" date="2022-12" db="EMBL/GenBank/DDBJ databases">
        <authorList>
            <person name="Webb A."/>
        </authorList>
    </citation>
    <scope>NUCLEOTIDE SEQUENCE</scope>
    <source>
        <strain evidence="2">Hp1</strain>
    </source>
</reference>
<dbReference type="EMBL" id="CANTFL010001198">
    <property type="protein sequence ID" value="CAI5733429.1"/>
    <property type="molecule type" value="Genomic_DNA"/>
</dbReference>
<evidence type="ECO:0000313" key="3">
    <source>
        <dbReference type="Proteomes" id="UP001162031"/>
    </source>
</evidence>
<comment type="caution">
    <text evidence="2">The sequence shown here is derived from an EMBL/GenBank/DDBJ whole genome shotgun (WGS) entry which is preliminary data.</text>
</comment>
<dbReference type="Proteomes" id="UP001162031">
    <property type="component" value="Unassembled WGS sequence"/>
</dbReference>
<evidence type="ECO:0008006" key="4">
    <source>
        <dbReference type="Google" id="ProtNLM"/>
    </source>
</evidence>
<protein>
    <recommendedName>
        <fullName evidence="4">Retrotransposon gag domain-containing protein</fullName>
    </recommendedName>
</protein>
<feature type="region of interest" description="Disordered" evidence="1">
    <location>
        <begin position="158"/>
        <end position="185"/>
    </location>
</feature>
<gene>
    <name evidence="2" type="ORF">HBR001_LOCUS5839</name>
</gene>
<feature type="region of interest" description="Disordered" evidence="1">
    <location>
        <begin position="41"/>
        <end position="64"/>
    </location>
</feature>